<dbReference type="STRING" id="62062.ENSHHUP00000083417"/>
<dbReference type="PANTHER" id="PTHR14514:SF4">
    <property type="entry name" value="NESPRIN-2"/>
    <property type="match status" value="1"/>
</dbReference>
<feature type="compositionally biased region" description="Acidic residues" evidence="5">
    <location>
        <begin position="1478"/>
        <end position="1487"/>
    </location>
</feature>
<sequence>MDELQLDTRSSALQAEKLHTLLCNIEQQKGMMGELLQVCCQVSSHLSEDEGSGALLAQLGDLQEEWRLLEGAGNRRLRHASIGSSQSSILLQKAEQLHCKLETLQKSITLLQTSQLQHDTHRALELTFMTADLKAFNQQYLHLLGQSEDFTQFSLGRKEKEDVECTLQSLSSLLASTQRLLSAQSFSIAKPSLAKITKQMQDLIIWAKQVENHIAAGEKVALFPEEARLQITSMRKLQSEILARHSRVHYKVEDLKELISDEGEIDKVLSSLKTLKDLYETVSDNSARILKEMESVLEEREKMLLQISKVNTWLAVAHHEREVIADVENVSKDTIPDLESKLQFHMGAIKEAERQLAVTDALLETCMEVSSGLTPAESHFLVNRLTGLRTEVEGMVAHEKAAHWELEELLHTRTSSAEELAAVQMSVQQIWADLERQRFPVTKDSLSAIEPLTHMLLEHQCQIQELQYCQEDQKSPLLRTIGELQEKVKTLHHHALEHEKYLTYRKRMEDSREVAKERAQCSKDKRVSVGERFSLCQALLVELPLVKTQCQDASDQLEAIAQDLHLSERMLLLSERQRIGRTVENLASWELAITDNIKNLEGKLLEGLRFCTELPAMMDLLQQVRQELTESDPVKPDVRAINIALRRCWVIWRNVESVMRVLEALGQREQVEMSQCGELHTLRNDVVQKCHACMENLSHAREALKDYHWAAQGVVTFLLEAEAMFLAPLGGFVDCTEEQWHTQEPLASLGESLQVQISHLLELAPQQACLSFPQSEQLHIRVLSHLLVERAALEAQVELRTEALQRCADRQKLHKKCHEEVWHILKKNESRLSECAAQEVTSYANCADQQDRAKTLSEEVLSIAGKLEELRAVCPLRGCCVGSEGALGALWRRWAALRRGISLLRTRLEQRGAEWMDITKSMARCSSALDKLQGELSDPTAVSSAQGGPLVLLVQTEQHKAGLEREQRILASLELRLSQLLGVSSPQEAASPVPVCQRLRDMQERFRSLRERSMLVRSAALSEVQERERSQEQIGEVEQRVATLLSILASNPSTRQLKEVRVELGSLRARLQSIMECVGTKYAAVTPPEVERQLQEVTVSLQDMEEKVGQALEKSSPLNRLSSRMGEIRVGLEEVQTLLQRRSSSVSEAEHVLKFVWDQLDQWHGRLALLEGEVQEAAEEEPEKAQLLMDQITQPLQLYQDTAQKAEQRTAFLSKIPACLQEYNDIIHSAGCWLDESQSLLDAPGTYTTARSLQNQTNTLQMVLDDSERIRATLVGFGPVLGEISAVCHTTAMEDKLGQTERQVTAMQHNIMGPLDQLLHITPEVDAIEAELKTMEKNVAKIRAILSSSDTLDISLEEHLHNRQVILANIQSMRRTVGEIEGCKAELGLPQGAEETLSAFPRAVLLLQPLQELEQLTQEQSRALEGKMREVKEAEGVIPSCNVCVITEPSALILSTHQRNTGPLRIPGHQKDASEACLSEEEEEYEDEDHHSSSSDTLTCSFPEDPDETLSHQELAESVATTTQWLQDSDAMSEAHTAAVTKELDTPESCVDPEDTNSGLISEKIQPTPEKTDRAPADTLSLPSQWSPIFKTTISENKPTESVSKDINKETLSVTEKSELVTKATASLPETSSVTMETGPASIKSVLATKETGEVPVKIGTVTKEIQSVPETTSVTKMTGSVTKMTGSVTKEIGTVANGQLPDTPSDPQEDLDGRWDLLHTRLSEKLNTLKKIQEEDLHAATGSRAEGTGGGFGGLREIEVCAASLRQVRHRASGLSSANSKEGGYPMLDRELYTALCGVEHSLETLTGLLLSPSITTVEDSQLRLLQMECLLAELPALGEELNHLRSGINPDQLSEAPETTAQCVTCLQGCFQTAQSALTSSLSRLHTELGHNQVGMEQQESHVCMYDDFERGQGDPFTHIKDVPMLEYVVGQCPEDAVELQRVSQALLQGLASLVELGREHLADSQDHPPHSRTQLQTLLSRHKKLYQVMGSQLALVQRLFHCGPQGGLVGQEDEQVRLEQQVTTLQQQALEQGASMHRRLQVWTQWEEGCVQLGRLLEELEALIPCEGPVEEEEGLLQERLDTCQRVLALLEECRPALGSVLDQGKALQAWGCSTGVGGTGGILELRWRAVRSKAEQESQRSRDIRENWTRFHKDSVSLTGWMDSAKERLKTWTSLPDATPQNEELTCTYLIQLLEFSVELETRSAEKASALRAGTLLLQLKEADAPGLRRQLALLEQTWTEVTSALPIAQERLHQVGI</sequence>
<evidence type="ECO:0000256" key="3">
    <source>
        <dbReference type="ARBA" id="ARBA00022737"/>
    </source>
</evidence>
<proteinExistence type="predicted"/>
<accession>A0A4W5R496</accession>
<evidence type="ECO:0000313" key="7">
    <source>
        <dbReference type="Proteomes" id="UP000314982"/>
    </source>
</evidence>
<dbReference type="GeneTree" id="ENSGT00940000170828"/>
<keyword evidence="4" id="KW-0472">Membrane</keyword>
<reference evidence="6" key="3">
    <citation type="submission" date="2025-09" db="UniProtKB">
        <authorList>
            <consortium name="Ensembl"/>
        </authorList>
    </citation>
    <scope>IDENTIFICATION</scope>
</reference>
<protein>
    <recommendedName>
        <fullName evidence="8">KASH domain-containing protein</fullName>
    </recommendedName>
</protein>
<keyword evidence="2" id="KW-0597">Phosphoprotein</keyword>
<dbReference type="Ensembl" id="ENSHHUT00000086044.1">
    <property type="protein sequence ID" value="ENSHHUP00000083417.1"/>
    <property type="gene ID" value="ENSHHUG00000048403.1"/>
</dbReference>
<keyword evidence="3" id="KW-0677">Repeat</keyword>
<dbReference type="PANTHER" id="PTHR14514">
    <property type="entry name" value="PKA ANCHORING PROTEIN"/>
    <property type="match status" value="1"/>
</dbReference>
<evidence type="ECO:0000256" key="5">
    <source>
        <dbReference type="SAM" id="MobiDB-lite"/>
    </source>
</evidence>
<feature type="region of interest" description="Disordered" evidence="5">
    <location>
        <begin position="1463"/>
        <end position="1511"/>
    </location>
</feature>
<reference evidence="7" key="1">
    <citation type="submission" date="2018-06" db="EMBL/GenBank/DDBJ databases">
        <title>Genome assembly of Danube salmon.</title>
        <authorList>
            <person name="Macqueen D.J."/>
            <person name="Gundappa M.K."/>
        </authorList>
    </citation>
    <scope>NUCLEOTIDE SEQUENCE [LARGE SCALE GENOMIC DNA]</scope>
</reference>
<evidence type="ECO:0000256" key="4">
    <source>
        <dbReference type="ARBA" id="ARBA00023136"/>
    </source>
</evidence>
<name>A0A4W5R496_9TELE</name>
<evidence type="ECO:0008006" key="8">
    <source>
        <dbReference type="Google" id="ProtNLM"/>
    </source>
</evidence>
<evidence type="ECO:0000313" key="6">
    <source>
        <dbReference type="Ensembl" id="ENSHHUP00000083417.1"/>
    </source>
</evidence>
<dbReference type="SUPFAM" id="SSF46966">
    <property type="entry name" value="Spectrin repeat"/>
    <property type="match status" value="1"/>
</dbReference>
<reference evidence="6" key="2">
    <citation type="submission" date="2025-08" db="UniProtKB">
        <authorList>
            <consortium name="Ensembl"/>
        </authorList>
    </citation>
    <scope>IDENTIFICATION</scope>
</reference>
<evidence type="ECO:0000256" key="2">
    <source>
        <dbReference type="ARBA" id="ARBA00022553"/>
    </source>
</evidence>
<evidence type="ECO:0000256" key="1">
    <source>
        <dbReference type="ARBA" id="ARBA00004308"/>
    </source>
</evidence>
<organism evidence="6 7">
    <name type="scientific">Hucho hucho</name>
    <name type="common">huchen</name>
    <dbReference type="NCBI Taxonomy" id="62062"/>
    <lineage>
        <taxon>Eukaryota</taxon>
        <taxon>Metazoa</taxon>
        <taxon>Chordata</taxon>
        <taxon>Craniata</taxon>
        <taxon>Vertebrata</taxon>
        <taxon>Euteleostomi</taxon>
        <taxon>Actinopterygii</taxon>
        <taxon>Neopterygii</taxon>
        <taxon>Teleostei</taxon>
        <taxon>Protacanthopterygii</taxon>
        <taxon>Salmoniformes</taxon>
        <taxon>Salmonidae</taxon>
        <taxon>Salmoninae</taxon>
        <taxon>Hucho</taxon>
    </lineage>
</organism>
<dbReference type="Proteomes" id="UP000314982">
    <property type="component" value="Unassembled WGS sequence"/>
</dbReference>
<feature type="region of interest" description="Disordered" evidence="5">
    <location>
        <begin position="1541"/>
        <end position="1562"/>
    </location>
</feature>
<comment type="subcellular location">
    <subcellularLocation>
        <location evidence="1">Endomembrane system</location>
    </subcellularLocation>
</comment>
<keyword evidence="7" id="KW-1185">Reference proteome</keyword>
<dbReference type="Gene3D" id="1.20.58.60">
    <property type="match status" value="1"/>
</dbReference>